<dbReference type="GO" id="GO:0004364">
    <property type="term" value="F:glutathione transferase activity"/>
    <property type="evidence" value="ECO:0007669"/>
    <property type="project" value="TreeGrafter"/>
</dbReference>
<reference evidence="4" key="1">
    <citation type="submission" date="2021-01" db="EMBL/GenBank/DDBJ databases">
        <title>Tabrizicola alba sp. nov. a motile alkaliphilic bacterium isolated from a soda lake.</title>
        <authorList>
            <person name="Szuroczki S."/>
            <person name="Abbaszade G."/>
            <person name="Schumann P."/>
            <person name="Toth E."/>
        </authorList>
    </citation>
    <scope>NUCLEOTIDE SEQUENCE</scope>
    <source>
        <strain evidence="4">DMG-N-6</strain>
    </source>
</reference>
<dbReference type="GO" id="GO:0006749">
    <property type="term" value="P:glutathione metabolic process"/>
    <property type="evidence" value="ECO:0007669"/>
    <property type="project" value="TreeGrafter"/>
</dbReference>
<organism evidence="4 5">
    <name type="scientific">Szabonella alba</name>
    <dbReference type="NCBI Taxonomy" id="2804194"/>
    <lineage>
        <taxon>Bacteria</taxon>
        <taxon>Pseudomonadati</taxon>
        <taxon>Pseudomonadota</taxon>
        <taxon>Alphaproteobacteria</taxon>
        <taxon>Rhodobacterales</taxon>
        <taxon>Paracoccaceae</taxon>
        <taxon>Szabonella</taxon>
    </lineage>
</organism>
<dbReference type="SUPFAM" id="SSF52833">
    <property type="entry name" value="Thioredoxin-like"/>
    <property type="match status" value="1"/>
</dbReference>
<dbReference type="PIRSF" id="PIRSF006386">
    <property type="entry name" value="HCCAis_GSTk"/>
    <property type="match status" value="1"/>
</dbReference>
<accession>A0A8K0Y149</accession>
<name>A0A8K0Y149_9RHOB</name>
<dbReference type="PANTHER" id="PTHR42943:SF2">
    <property type="entry name" value="GLUTATHIONE S-TRANSFERASE KAPPA 1"/>
    <property type="match status" value="1"/>
</dbReference>
<keyword evidence="5" id="KW-1185">Reference proteome</keyword>
<dbReference type="RefSeq" id="WP_202689908.1">
    <property type="nucleotide sequence ID" value="NZ_JAESVN010000010.1"/>
</dbReference>
<dbReference type="Pfam" id="PF01323">
    <property type="entry name" value="DSBA"/>
    <property type="match status" value="1"/>
</dbReference>
<comment type="caution">
    <text evidence="4">The sequence shown here is derived from an EMBL/GenBank/DDBJ whole genome shotgun (WGS) entry which is preliminary data.</text>
</comment>
<dbReference type="PANTHER" id="PTHR42943">
    <property type="entry name" value="GLUTATHIONE S-TRANSFERASE KAPPA"/>
    <property type="match status" value="1"/>
</dbReference>
<feature type="domain" description="DSBA-like thioredoxin" evidence="3">
    <location>
        <begin position="4"/>
        <end position="198"/>
    </location>
</feature>
<dbReference type="InterPro" id="IPR051924">
    <property type="entry name" value="GST_Kappa/NadH"/>
</dbReference>
<dbReference type="InterPro" id="IPR001853">
    <property type="entry name" value="DSBA-like_thioredoxin_dom"/>
</dbReference>
<comment type="catalytic activity">
    <reaction evidence="1">
        <text>2-hydroxychromene-2-carboxylate = (3E)-4-(2-hydroxyphenyl)-2-oxobut-3-enoate</text>
        <dbReference type="Rhea" id="RHEA:27401"/>
        <dbReference type="ChEBI" id="CHEBI:59350"/>
        <dbReference type="ChEBI" id="CHEBI:59353"/>
        <dbReference type="EC" id="5.99.1.4"/>
    </reaction>
</comment>
<dbReference type="EC" id="5.99.1.4" evidence="1"/>
<dbReference type="AlphaFoldDB" id="A0A8K0Y149"/>
<comment type="similarity">
    <text evidence="1">Belongs to the GST superfamily. NadH family.</text>
</comment>
<dbReference type="InterPro" id="IPR044087">
    <property type="entry name" value="NahD-like"/>
</dbReference>
<dbReference type="GO" id="GO:0018845">
    <property type="term" value="F:2-hydroxychromene-2-carboxylate isomerase activity"/>
    <property type="evidence" value="ECO:0007669"/>
    <property type="project" value="UniProtKB-UniRule"/>
</dbReference>
<dbReference type="GO" id="GO:1901170">
    <property type="term" value="P:naphthalene catabolic process"/>
    <property type="evidence" value="ECO:0007669"/>
    <property type="project" value="InterPro"/>
</dbReference>
<keyword evidence="1 4" id="KW-0413">Isomerase</keyword>
<dbReference type="Gene3D" id="3.40.30.10">
    <property type="entry name" value="Glutaredoxin"/>
    <property type="match status" value="1"/>
</dbReference>
<dbReference type="InterPro" id="IPR014440">
    <property type="entry name" value="HCCAis_GSTk"/>
</dbReference>
<dbReference type="EMBL" id="JAESVN010000010">
    <property type="protein sequence ID" value="MBL4918930.1"/>
    <property type="molecule type" value="Genomic_DNA"/>
</dbReference>
<dbReference type="GO" id="GO:0004602">
    <property type="term" value="F:glutathione peroxidase activity"/>
    <property type="evidence" value="ECO:0007669"/>
    <property type="project" value="TreeGrafter"/>
</dbReference>
<evidence type="ECO:0000313" key="4">
    <source>
        <dbReference type="EMBL" id="MBL4918930.1"/>
    </source>
</evidence>
<dbReference type="InterPro" id="IPR036249">
    <property type="entry name" value="Thioredoxin-like_sf"/>
</dbReference>
<dbReference type="Proteomes" id="UP000648908">
    <property type="component" value="Unassembled WGS sequence"/>
</dbReference>
<protein>
    <recommendedName>
        <fullName evidence="1">2-hydroxychromene-2-carboxylate isomerase</fullName>
        <ecNumber evidence="1">5.99.1.4</ecNumber>
    </recommendedName>
</protein>
<evidence type="ECO:0000256" key="2">
    <source>
        <dbReference type="PIRSR" id="PIRSR006386-1"/>
    </source>
</evidence>
<gene>
    <name evidence="4" type="ORF">JL811_17025</name>
</gene>
<evidence type="ECO:0000259" key="3">
    <source>
        <dbReference type="Pfam" id="PF01323"/>
    </source>
</evidence>
<dbReference type="CDD" id="cd03022">
    <property type="entry name" value="DsbA_HCCA_Iso"/>
    <property type="match status" value="1"/>
</dbReference>
<proteinExistence type="inferred from homology"/>
<feature type="active site" description="Nucleophile" evidence="2">
    <location>
        <position position="12"/>
    </location>
</feature>
<evidence type="ECO:0000256" key="1">
    <source>
        <dbReference type="PIRNR" id="PIRNR006386"/>
    </source>
</evidence>
<sequence>MARIDYYFTVLSPYVYLAGTRPAEIAARNGAELRYFPLDANALFARTGGLALKDRHESRRAYRLQELRRQSKKAGLVLNPAPARWPTNPAPASYALIGAQAAKDKGATGDLATLLHGFGRAAWAEDRDIAEDSVIRDCLTAAGFDPGIVDSSLLLGAETYAANLEEATARGVFGAPFFVVGEEMFWGQDRLDDLDLHLSGAL</sequence>
<evidence type="ECO:0000313" key="5">
    <source>
        <dbReference type="Proteomes" id="UP000648908"/>
    </source>
</evidence>